<reference evidence="8 9" key="1">
    <citation type="submission" date="2019-09" db="EMBL/GenBank/DDBJ databases">
        <authorList>
            <person name="Ou C."/>
        </authorList>
    </citation>
    <scope>NUCLEOTIDE SEQUENCE [LARGE SCALE GENOMIC DNA]</scope>
    <source>
        <strain evidence="8">S2</strain>
        <tissue evidence="8">Leaf</tissue>
    </source>
</reference>
<dbReference type="SUPFAM" id="SSF52540">
    <property type="entry name" value="P-loop containing nucleoside triphosphate hydrolases"/>
    <property type="match status" value="1"/>
</dbReference>
<evidence type="ECO:0000256" key="2">
    <source>
        <dbReference type="ARBA" id="ARBA00022741"/>
    </source>
</evidence>
<dbReference type="InterPro" id="IPR036388">
    <property type="entry name" value="WH-like_DNA-bd_sf"/>
</dbReference>
<dbReference type="PANTHER" id="PTHR23155">
    <property type="entry name" value="DISEASE RESISTANCE PROTEIN RP"/>
    <property type="match status" value="1"/>
</dbReference>
<evidence type="ECO:0000259" key="7">
    <source>
        <dbReference type="Pfam" id="PF23598"/>
    </source>
</evidence>
<dbReference type="FunFam" id="1.10.10.10:FF:000322">
    <property type="entry name" value="Probable disease resistance protein At1g63360"/>
    <property type="match status" value="1"/>
</dbReference>
<dbReference type="InterPro" id="IPR038005">
    <property type="entry name" value="RX-like_CC"/>
</dbReference>
<dbReference type="InterPro" id="IPR027417">
    <property type="entry name" value="P-loop_NTPase"/>
</dbReference>
<dbReference type="InterPro" id="IPR002182">
    <property type="entry name" value="NB-ARC"/>
</dbReference>
<feature type="domain" description="Disease resistance R13L4/SHOC-2-like LRR" evidence="7">
    <location>
        <begin position="595"/>
        <end position="892"/>
    </location>
</feature>
<dbReference type="InterPro" id="IPR032675">
    <property type="entry name" value="LRR_dom_sf"/>
</dbReference>
<dbReference type="PRINTS" id="PR00364">
    <property type="entry name" value="DISEASERSIST"/>
</dbReference>
<feature type="domain" description="NB-ARC" evidence="4">
    <location>
        <begin position="170"/>
        <end position="348"/>
    </location>
</feature>
<dbReference type="CDD" id="cd14798">
    <property type="entry name" value="RX-CC_like"/>
    <property type="match status" value="1"/>
</dbReference>
<dbReference type="Gene3D" id="1.10.8.430">
    <property type="entry name" value="Helical domain of apoptotic protease-activating factors"/>
    <property type="match status" value="1"/>
</dbReference>
<dbReference type="FunFam" id="1.10.8.430:FF:000003">
    <property type="entry name" value="Probable disease resistance protein At5g66910"/>
    <property type="match status" value="1"/>
</dbReference>
<dbReference type="Pfam" id="PF23559">
    <property type="entry name" value="WHD_DRP"/>
    <property type="match status" value="1"/>
</dbReference>
<dbReference type="AlphaFoldDB" id="A0A5N5GLV6"/>
<keyword evidence="2" id="KW-0547">Nucleotide-binding</keyword>
<reference evidence="8 9" key="2">
    <citation type="submission" date="2019-11" db="EMBL/GenBank/DDBJ databases">
        <title>A de novo genome assembly of a pear dwarfing rootstock.</title>
        <authorList>
            <person name="Wang F."/>
            <person name="Wang J."/>
            <person name="Li S."/>
            <person name="Zhang Y."/>
            <person name="Fang M."/>
            <person name="Ma L."/>
            <person name="Zhao Y."/>
            <person name="Jiang S."/>
        </authorList>
    </citation>
    <scope>NUCLEOTIDE SEQUENCE [LARGE SCALE GENOMIC DNA]</scope>
    <source>
        <strain evidence="8">S2</strain>
        <tissue evidence="8">Leaf</tissue>
    </source>
</reference>
<gene>
    <name evidence="8" type="ORF">D8674_038607</name>
</gene>
<dbReference type="Proteomes" id="UP000327157">
    <property type="component" value="Unassembled WGS sequence"/>
</dbReference>
<name>A0A5N5GLV6_9ROSA</name>
<sequence length="957" mass="108896">MAEAVVSMVIEGVTGALVEEVKFLSGVRNQIEHAQIELLLMQGFLKDADAKQEDNKVVRIWVQIIRDAAYDLEDVIESFALKVALKRGGNLKLVLKRFACIFSEGVNLHKIGSEIERITTKLSKLGLSLQSYDIKQIRGTQYEGATSFERQREQRQTYPHVIERDPIGLEEDVKILATQLVKEEKGLQVVSIWGMGGSGKTTLAKQVYGHNEDVKRHFDCFAWVCVSQQCQGKEVLEDILIQLTCATKKEEKEEILKMKKDQIAGRLCIIQKEKKCLVVLDDIWTPDVWNSLKPGFPIGEETKTRILVTTRKKDIAKIAGENCFIHESSALDDKESWELFKKIAISGRDQTNSKIDAEKETLGKKMLQHCAGLPLAITVLAGLVARKVTVEEWKTVYENVDVYIRRGTNLDQEYKGDQERAGASWVLALSYDDLPYRLKLCFLYLGHFPEDYEIPVKRLAQLWIAEGFISSGSQRHGSVEVLEDVAYACLIELVERCMVQVGTFGSTKKIKTCHLHDLMRDLCLVKAEEENFLHVVNFTKAATIPQVRRLGVYLEEKCVDRFAPTRNDHLRSLLFFVNPKYGFSNWKKKFLRSVVCNFKLLRVLKFEGIMTDVELPSNIGNLVHLRFLSLKESEVRRLPSSLGDLICLQTLDLRLGTWWVKIPNVIWKMKELRHLYLPRLGYRGKLKLATLGNLQSLVNVAGADCDLTHLAELTNIRKLFIKGGVKNMEEMLKSTGITFNHLGSLSLSLRVDEVIPMNMVLSCPHIYNLKLDGRIRDESLEGLQGYENLTKLSLCYTGLQLESLKILEKIPNLRMICLGQDALENVAEVVVSEGYPNLEFLSLSHLRGLKSWRIEKGGMPRLRRLSIEYCWELRAVPEGLENVTTLKELTIDKMPREFCSRVGEGGEDFYKIQYVPSLLITHIMEDREKGSLVAEYSALLFVRKLKSLYYANAILSS</sequence>
<dbReference type="GO" id="GO:0098542">
    <property type="term" value="P:defense response to other organism"/>
    <property type="evidence" value="ECO:0007669"/>
    <property type="project" value="TreeGrafter"/>
</dbReference>
<dbReference type="OrthoDB" id="1160446at2759"/>
<dbReference type="EMBL" id="SMOL01000406">
    <property type="protein sequence ID" value="KAB2614572.1"/>
    <property type="molecule type" value="Genomic_DNA"/>
</dbReference>
<dbReference type="SUPFAM" id="SSF52058">
    <property type="entry name" value="L domain-like"/>
    <property type="match status" value="1"/>
</dbReference>
<evidence type="ECO:0000256" key="3">
    <source>
        <dbReference type="ARBA" id="ARBA00022821"/>
    </source>
</evidence>
<evidence type="ECO:0000313" key="9">
    <source>
        <dbReference type="Proteomes" id="UP000327157"/>
    </source>
</evidence>
<proteinExistence type="predicted"/>
<protein>
    <submittedName>
        <fullName evidence="8">Disease resistance protein</fullName>
    </submittedName>
</protein>
<dbReference type="Pfam" id="PF00931">
    <property type="entry name" value="NB-ARC"/>
    <property type="match status" value="1"/>
</dbReference>
<dbReference type="FunFam" id="3.40.50.300:FF:001091">
    <property type="entry name" value="Probable disease resistance protein At1g61300"/>
    <property type="match status" value="1"/>
</dbReference>
<evidence type="ECO:0000313" key="8">
    <source>
        <dbReference type="EMBL" id="KAB2614572.1"/>
    </source>
</evidence>
<keyword evidence="1" id="KW-0677">Repeat</keyword>
<dbReference type="Gene3D" id="3.40.50.300">
    <property type="entry name" value="P-loop containing nucleotide triphosphate hydrolases"/>
    <property type="match status" value="1"/>
</dbReference>
<dbReference type="InterPro" id="IPR044974">
    <property type="entry name" value="Disease_R_plants"/>
</dbReference>
<keyword evidence="3" id="KW-0611">Plant defense</keyword>
<evidence type="ECO:0000259" key="6">
    <source>
        <dbReference type="Pfam" id="PF23559"/>
    </source>
</evidence>
<evidence type="ECO:0000259" key="4">
    <source>
        <dbReference type="Pfam" id="PF00931"/>
    </source>
</evidence>
<dbReference type="Gene3D" id="1.20.5.4130">
    <property type="match status" value="1"/>
</dbReference>
<feature type="domain" description="Disease resistance N-terminal" evidence="5">
    <location>
        <begin position="5"/>
        <end position="87"/>
    </location>
</feature>
<dbReference type="GO" id="GO:0043531">
    <property type="term" value="F:ADP binding"/>
    <property type="evidence" value="ECO:0007669"/>
    <property type="project" value="InterPro"/>
</dbReference>
<dbReference type="Gene3D" id="1.10.10.10">
    <property type="entry name" value="Winged helix-like DNA-binding domain superfamily/Winged helix DNA-binding domain"/>
    <property type="match status" value="1"/>
</dbReference>
<organism evidence="8 9">
    <name type="scientific">Pyrus ussuriensis x Pyrus communis</name>
    <dbReference type="NCBI Taxonomy" id="2448454"/>
    <lineage>
        <taxon>Eukaryota</taxon>
        <taxon>Viridiplantae</taxon>
        <taxon>Streptophyta</taxon>
        <taxon>Embryophyta</taxon>
        <taxon>Tracheophyta</taxon>
        <taxon>Spermatophyta</taxon>
        <taxon>Magnoliopsida</taxon>
        <taxon>eudicotyledons</taxon>
        <taxon>Gunneridae</taxon>
        <taxon>Pentapetalae</taxon>
        <taxon>rosids</taxon>
        <taxon>fabids</taxon>
        <taxon>Rosales</taxon>
        <taxon>Rosaceae</taxon>
        <taxon>Amygdaloideae</taxon>
        <taxon>Maleae</taxon>
        <taxon>Pyrus</taxon>
    </lineage>
</organism>
<evidence type="ECO:0000256" key="1">
    <source>
        <dbReference type="ARBA" id="ARBA00022737"/>
    </source>
</evidence>
<dbReference type="InterPro" id="IPR055414">
    <property type="entry name" value="LRR_R13L4/SHOC2-like"/>
</dbReference>
<evidence type="ECO:0000259" key="5">
    <source>
        <dbReference type="Pfam" id="PF18052"/>
    </source>
</evidence>
<dbReference type="Gene3D" id="3.80.10.10">
    <property type="entry name" value="Ribonuclease Inhibitor"/>
    <property type="match status" value="1"/>
</dbReference>
<accession>A0A5N5GLV6</accession>
<dbReference type="PANTHER" id="PTHR23155:SF1185">
    <property type="entry name" value="DISEASE RESISTANCE RPP8-LIKE PROTEIN 3-RELATED"/>
    <property type="match status" value="1"/>
</dbReference>
<dbReference type="InterPro" id="IPR042197">
    <property type="entry name" value="Apaf_helical"/>
</dbReference>
<dbReference type="InterPro" id="IPR058922">
    <property type="entry name" value="WHD_DRP"/>
</dbReference>
<dbReference type="InterPro" id="IPR041118">
    <property type="entry name" value="Rx_N"/>
</dbReference>
<dbReference type="Pfam" id="PF23598">
    <property type="entry name" value="LRR_14"/>
    <property type="match status" value="1"/>
</dbReference>
<keyword evidence="9" id="KW-1185">Reference proteome</keyword>
<comment type="caution">
    <text evidence="8">The sequence shown here is derived from an EMBL/GenBank/DDBJ whole genome shotgun (WGS) entry which is preliminary data.</text>
</comment>
<feature type="domain" description="Disease resistance protein winged helix" evidence="6">
    <location>
        <begin position="448"/>
        <end position="523"/>
    </location>
</feature>
<dbReference type="Pfam" id="PF18052">
    <property type="entry name" value="Rx_N"/>
    <property type="match status" value="1"/>
</dbReference>